<dbReference type="EMBL" id="CADEPI010000329">
    <property type="protein sequence ID" value="CAB3383887.1"/>
    <property type="molecule type" value="Genomic_DNA"/>
</dbReference>
<comment type="caution">
    <text evidence="1">The sequence shown here is derived from an EMBL/GenBank/DDBJ whole genome shotgun (WGS) entry which is preliminary data.</text>
</comment>
<accession>A0A8S1DST3</accession>
<name>A0A8S1DST3_9INSE</name>
<dbReference type="Proteomes" id="UP000494165">
    <property type="component" value="Unassembled WGS sequence"/>
</dbReference>
<gene>
    <name evidence="1" type="ORF">CLODIP_2_CD07179</name>
</gene>
<reference evidence="1 2" key="1">
    <citation type="submission" date="2020-04" db="EMBL/GenBank/DDBJ databases">
        <authorList>
            <person name="Alioto T."/>
            <person name="Alioto T."/>
            <person name="Gomez Garrido J."/>
        </authorList>
    </citation>
    <scope>NUCLEOTIDE SEQUENCE [LARGE SCALE GENOMIC DNA]</scope>
</reference>
<evidence type="ECO:0000313" key="1">
    <source>
        <dbReference type="EMBL" id="CAB3383887.1"/>
    </source>
</evidence>
<evidence type="ECO:0000313" key="2">
    <source>
        <dbReference type="Proteomes" id="UP000494165"/>
    </source>
</evidence>
<organism evidence="1 2">
    <name type="scientific">Cloeon dipterum</name>
    <dbReference type="NCBI Taxonomy" id="197152"/>
    <lineage>
        <taxon>Eukaryota</taxon>
        <taxon>Metazoa</taxon>
        <taxon>Ecdysozoa</taxon>
        <taxon>Arthropoda</taxon>
        <taxon>Hexapoda</taxon>
        <taxon>Insecta</taxon>
        <taxon>Pterygota</taxon>
        <taxon>Palaeoptera</taxon>
        <taxon>Ephemeroptera</taxon>
        <taxon>Pisciforma</taxon>
        <taxon>Baetidae</taxon>
        <taxon>Cloeon</taxon>
    </lineage>
</organism>
<dbReference type="AlphaFoldDB" id="A0A8S1DST3"/>
<sequence>MDLAYSQSKKNLSPVGNGFVEVKIPVNSSWSGEDPPPSFEEAMAMPNFHRPATNEKIFIDVENEERKSPKEPNHTGVISEQICRLAEKIQVILREGTIKEQLHGVAPTQNKAFASLERDIC</sequence>
<proteinExistence type="predicted"/>
<keyword evidence="2" id="KW-1185">Reference proteome</keyword>
<protein>
    <submittedName>
        <fullName evidence="1">Uncharacterized protein</fullName>
    </submittedName>
</protein>